<keyword evidence="8" id="KW-1185">Reference proteome</keyword>
<accession>A0ABQ9J8Z0</accession>
<evidence type="ECO:0000259" key="6">
    <source>
        <dbReference type="PROSITE" id="PS50950"/>
    </source>
</evidence>
<reference evidence="7" key="1">
    <citation type="journal article" date="2023" name="Insect Mol. Biol.">
        <title>Genome sequencing provides insights into the evolution of gene families encoding plant cell wall-degrading enzymes in longhorned beetles.</title>
        <authorList>
            <person name="Shin N.R."/>
            <person name="Okamura Y."/>
            <person name="Kirsch R."/>
            <person name="Pauchet Y."/>
        </authorList>
    </citation>
    <scope>NUCLEOTIDE SEQUENCE</scope>
    <source>
        <strain evidence="7">MMC_N1</strain>
    </source>
</reference>
<evidence type="ECO:0000256" key="4">
    <source>
        <dbReference type="ARBA" id="ARBA00023125"/>
    </source>
</evidence>
<keyword evidence="3" id="KW-0862">Zinc</keyword>
<protein>
    <recommendedName>
        <fullName evidence="6">THAP-type domain-containing protein</fullName>
    </recommendedName>
</protein>
<comment type="caution">
    <text evidence="7">The sequence shown here is derived from an EMBL/GenBank/DDBJ whole genome shotgun (WGS) entry which is preliminary data.</text>
</comment>
<keyword evidence="4 5" id="KW-0238">DNA-binding</keyword>
<dbReference type="InterPro" id="IPR006612">
    <property type="entry name" value="THAP_Znf"/>
</dbReference>
<feature type="domain" description="THAP-type" evidence="6">
    <location>
        <begin position="1"/>
        <end position="98"/>
    </location>
</feature>
<organism evidence="7 8">
    <name type="scientific">Molorchus minor</name>
    <dbReference type="NCBI Taxonomy" id="1323400"/>
    <lineage>
        <taxon>Eukaryota</taxon>
        <taxon>Metazoa</taxon>
        <taxon>Ecdysozoa</taxon>
        <taxon>Arthropoda</taxon>
        <taxon>Hexapoda</taxon>
        <taxon>Insecta</taxon>
        <taxon>Pterygota</taxon>
        <taxon>Neoptera</taxon>
        <taxon>Endopterygota</taxon>
        <taxon>Coleoptera</taxon>
        <taxon>Polyphaga</taxon>
        <taxon>Cucujiformia</taxon>
        <taxon>Chrysomeloidea</taxon>
        <taxon>Cerambycidae</taxon>
        <taxon>Lamiinae</taxon>
        <taxon>Monochamini</taxon>
        <taxon>Molorchus</taxon>
    </lineage>
</organism>
<name>A0ABQ9J8Z0_9CUCU</name>
<dbReference type="SUPFAM" id="SSF57716">
    <property type="entry name" value="Glucocorticoid receptor-like (DNA-binding domain)"/>
    <property type="match status" value="1"/>
</dbReference>
<evidence type="ECO:0000256" key="3">
    <source>
        <dbReference type="ARBA" id="ARBA00022833"/>
    </source>
</evidence>
<dbReference type="PROSITE" id="PS50950">
    <property type="entry name" value="ZF_THAP"/>
    <property type="match status" value="1"/>
</dbReference>
<dbReference type="Pfam" id="PF05485">
    <property type="entry name" value="THAP"/>
    <property type="match status" value="1"/>
</dbReference>
<dbReference type="SMART" id="SM00692">
    <property type="entry name" value="DM3"/>
    <property type="match status" value="1"/>
</dbReference>
<proteinExistence type="predicted"/>
<evidence type="ECO:0000313" key="8">
    <source>
        <dbReference type="Proteomes" id="UP001162164"/>
    </source>
</evidence>
<keyword evidence="1" id="KW-0479">Metal-binding</keyword>
<evidence type="ECO:0000313" key="7">
    <source>
        <dbReference type="EMBL" id="KAJ8973927.1"/>
    </source>
</evidence>
<evidence type="ECO:0000256" key="1">
    <source>
        <dbReference type="ARBA" id="ARBA00022723"/>
    </source>
</evidence>
<sequence>MKRRYGGHVCTVKIARINNIIAVKKFFRFPSDPVRARIWAISSHREDLFAIQINFSRAEQLIETRSTVNTMCSDHFDLKMFMNQFCERLKHNAIPTIFPSLEGCSKGLPSDHNKYCLPKPVNLVDEEVP</sequence>
<evidence type="ECO:0000256" key="5">
    <source>
        <dbReference type="PROSITE-ProRule" id="PRU00309"/>
    </source>
</evidence>
<dbReference type="Proteomes" id="UP001162164">
    <property type="component" value="Unassembled WGS sequence"/>
</dbReference>
<keyword evidence="2 5" id="KW-0863">Zinc-finger</keyword>
<gene>
    <name evidence="7" type="ORF">NQ317_001133</name>
</gene>
<evidence type="ECO:0000256" key="2">
    <source>
        <dbReference type="ARBA" id="ARBA00022771"/>
    </source>
</evidence>
<dbReference type="EMBL" id="JAPWTJ010001080">
    <property type="protein sequence ID" value="KAJ8973927.1"/>
    <property type="molecule type" value="Genomic_DNA"/>
</dbReference>